<gene>
    <name evidence="2" type="ORF">GRAN_3046</name>
</gene>
<evidence type="ECO:0000313" key="3">
    <source>
        <dbReference type="Proteomes" id="UP000289437"/>
    </source>
</evidence>
<dbReference type="EMBL" id="RDSM01000002">
    <property type="protein sequence ID" value="RXH56189.1"/>
    <property type="molecule type" value="Genomic_DNA"/>
</dbReference>
<evidence type="ECO:0000313" key="2">
    <source>
        <dbReference type="EMBL" id="RXH56189.1"/>
    </source>
</evidence>
<keyword evidence="3" id="KW-1185">Reference proteome</keyword>
<accession>A0A4Q0T2P4</accession>
<sequence>MAARQQETISGTSQYRTRNLIDSKPTLSCDDGKKLDASRWSEANGPLAARLESPGGVATDF</sequence>
<feature type="region of interest" description="Disordered" evidence="1">
    <location>
        <begin position="1"/>
        <end position="37"/>
    </location>
</feature>
<proteinExistence type="predicted"/>
<protein>
    <submittedName>
        <fullName evidence="2">Uncharacterized protein</fullName>
    </submittedName>
</protein>
<dbReference type="Proteomes" id="UP000289437">
    <property type="component" value="Unassembled WGS sequence"/>
</dbReference>
<comment type="caution">
    <text evidence="2">The sequence shown here is derived from an EMBL/GenBank/DDBJ whole genome shotgun (WGS) entry which is preliminary data.</text>
</comment>
<reference evidence="2 3" key="1">
    <citation type="submission" date="2018-11" db="EMBL/GenBank/DDBJ databases">
        <authorList>
            <person name="Mardanov A.V."/>
            <person name="Ravin N.V."/>
            <person name="Dedysh S.N."/>
        </authorList>
    </citation>
    <scope>NUCLEOTIDE SEQUENCE [LARGE SCALE GENOMIC DNA]</scope>
    <source>
        <strain evidence="2 3">AF10</strain>
    </source>
</reference>
<feature type="compositionally biased region" description="Polar residues" evidence="1">
    <location>
        <begin position="1"/>
        <end position="17"/>
    </location>
</feature>
<dbReference type="AlphaFoldDB" id="A0A4Q0T2P4"/>
<organism evidence="2 3">
    <name type="scientific">Granulicella sibirica</name>
    <dbReference type="NCBI Taxonomy" id="2479048"/>
    <lineage>
        <taxon>Bacteria</taxon>
        <taxon>Pseudomonadati</taxon>
        <taxon>Acidobacteriota</taxon>
        <taxon>Terriglobia</taxon>
        <taxon>Terriglobales</taxon>
        <taxon>Acidobacteriaceae</taxon>
        <taxon>Granulicella</taxon>
    </lineage>
</organism>
<name>A0A4Q0T2P4_9BACT</name>
<evidence type="ECO:0000256" key="1">
    <source>
        <dbReference type="SAM" id="MobiDB-lite"/>
    </source>
</evidence>
<reference evidence="3" key="2">
    <citation type="submission" date="2019-02" db="EMBL/GenBank/DDBJ databases">
        <title>Granulicella sibirica sp. nov., a psychrotolerant acidobacterium isolated from an organic soil layer in forested tundra, West Siberia.</title>
        <authorList>
            <person name="Oshkin I.Y."/>
            <person name="Kulichevskaya I.S."/>
            <person name="Rijpstra W.I.C."/>
            <person name="Sinninghe Damste J.S."/>
            <person name="Rakitin A.L."/>
            <person name="Ravin N.V."/>
            <person name="Dedysh S.N."/>
        </authorList>
    </citation>
    <scope>NUCLEOTIDE SEQUENCE [LARGE SCALE GENOMIC DNA]</scope>
    <source>
        <strain evidence="3">AF10</strain>
    </source>
</reference>